<evidence type="ECO:0000313" key="1">
    <source>
        <dbReference type="EMBL" id="SFU44540.1"/>
    </source>
</evidence>
<keyword evidence="2" id="KW-1185">Reference proteome</keyword>
<gene>
    <name evidence="1" type="ORF">SAMN04489707_1004118</name>
</gene>
<name>A0A1I7G7V8_9BURK</name>
<evidence type="ECO:0000313" key="2">
    <source>
        <dbReference type="Proteomes" id="UP000183656"/>
    </source>
</evidence>
<dbReference type="STRING" id="343013.SAMN04489707_1004118"/>
<dbReference type="EMBL" id="FPBX01000004">
    <property type="protein sequence ID" value="SFU44540.1"/>
    <property type="molecule type" value="Genomic_DNA"/>
</dbReference>
<organism evidence="1 2">
    <name type="scientific">Paenacidovorax caeni</name>
    <dbReference type="NCBI Taxonomy" id="343013"/>
    <lineage>
        <taxon>Bacteria</taxon>
        <taxon>Pseudomonadati</taxon>
        <taxon>Pseudomonadota</taxon>
        <taxon>Betaproteobacteria</taxon>
        <taxon>Burkholderiales</taxon>
        <taxon>Comamonadaceae</taxon>
        <taxon>Paenacidovorax</taxon>
    </lineage>
</organism>
<sequence length="30" mass="3371">MARDLDLLRTVLGDERLNDLGYSYGSWLGA</sequence>
<reference evidence="1 2" key="1">
    <citation type="submission" date="2016-10" db="EMBL/GenBank/DDBJ databases">
        <authorList>
            <person name="de Groot N.N."/>
        </authorList>
    </citation>
    <scope>NUCLEOTIDE SEQUENCE [LARGE SCALE GENOMIC DNA]</scope>
    <source>
        <strain evidence="1 2">R-24608</strain>
    </source>
</reference>
<accession>A0A1I7G7V8</accession>
<protein>
    <submittedName>
        <fullName evidence="1">Uncharacterized protein</fullName>
    </submittedName>
</protein>
<proteinExistence type="predicted"/>
<dbReference type="Proteomes" id="UP000183656">
    <property type="component" value="Unassembled WGS sequence"/>
</dbReference>
<dbReference type="AlphaFoldDB" id="A0A1I7G7V8"/>